<comment type="caution">
    <text evidence="9">Lacks conserved residue(s) required for the propagation of feature annotation.</text>
</comment>
<feature type="transmembrane region" description="Helical" evidence="9">
    <location>
        <begin position="557"/>
        <end position="576"/>
    </location>
</feature>
<dbReference type="PROSITE" id="PS50263">
    <property type="entry name" value="CN_HYDROLASE"/>
    <property type="match status" value="1"/>
</dbReference>
<keyword evidence="6 9" id="KW-1133">Transmembrane helix</keyword>
<feature type="transmembrane region" description="Helical" evidence="9">
    <location>
        <begin position="65"/>
        <end position="86"/>
    </location>
</feature>
<dbReference type="GO" id="GO:0005886">
    <property type="term" value="C:plasma membrane"/>
    <property type="evidence" value="ECO:0007669"/>
    <property type="project" value="UniProtKB-SubCell"/>
</dbReference>
<gene>
    <name evidence="9" type="primary">lnt</name>
    <name evidence="11" type="ORF">SAMN06295984_1512</name>
</gene>
<dbReference type="InterPro" id="IPR045378">
    <property type="entry name" value="LNT_N"/>
</dbReference>
<keyword evidence="7 9" id="KW-0472">Membrane</keyword>
<dbReference type="PANTHER" id="PTHR38686:SF1">
    <property type="entry name" value="APOLIPOPROTEIN N-ACYLTRANSFERASE"/>
    <property type="match status" value="1"/>
</dbReference>
<comment type="similarity">
    <text evidence="2 9">Belongs to the CN hydrolase family. Apolipoprotein N-acyltransferase subfamily.</text>
</comment>
<dbReference type="Pfam" id="PF00795">
    <property type="entry name" value="CN_hydrolase"/>
    <property type="match status" value="1"/>
</dbReference>
<dbReference type="InterPro" id="IPR004563">
    <property type="entry name" value="Apolipo_AcylTrfase"/>
</dbReference>
<name>A0A1Y6F1V4_9SPHN</name>
<reference evidence="12" key="1">
    <citation type="submission" date="2017-04" db="EMBL/GenBank/DDBJ databases">
        <authorList>
            <person name="Varghese N."/>
            <person name="Submissions S."/>
        </authorList>
    </citation>
    <scope>NUCLEOTIDE SEQUENCE [LARGE SCALE GENOMIC DNA]</scope>
    <source>
        <strain evidence="12">UI2</strain>
    </source>
</reference>
<evidence type="ECO:0000313" key="11">
    <source>
        <dbReference type="EMBL" id="SMQ66433.1"/>
    </source>
</evidence>
<evidence type="ECO:0000256" key="2">
    <source>
        <dbReference type="ARBA" id="ARBA00010065"/>
    </source>
</evidence>
<evidence type="ECO:0000313" key="12">
    <source>
        <dbReference type="Proteomes" id="UP000194469"/>
    </source>
</evidence>
<evidence type="ECO:0000256" key="4">
    <source>
        <dbReference type="ARBA" id="ARBA00022679"/>
    </source>
</evidence>
<dbReference type="RefSeq" id="WP_086456561.1">
    <property type="nucleotide sequence ID" value="NZ_FXWL01000001.1"/>
</dbReference>
<evidence type="ECO:0000256" key="1">
    <source>
        <dbReference type="ARBA" id="ARBA00004651"/>
    </source>
</evidence>
<keyword evidence="4 9" id="KW-0808">Transferase</keyword>
<feature type="transmembrane region" description="Helical" evidence="9">
    <location>
        <begin position="199"/>
        <end position="223"/>
    </location>
</feature>
<dbReference type="EC" id="2.3.1.269" evidence="9"/>
<accession>A0A1Y6F1V4</accession>
<dbReference type="Pfam" id="PF20154">
    <property type="entry name" value="LNT_N"/>
    <property type="match status" value="1"/>
</dbReference>
<comment type="catalytic activity">
    <reaction evidence="9">
        <text>N-terminal S-1,2-diacyl-sn-glyceryl-L-cysteinyl-[lipoprotein] + a glycerophospholipid = N-acyl-S-1,2-diacyl-sn-glyceryl-L-cysteinyl-[lipoprotein] + a 2-acyl-sn-glycero-3-phospholipid + H(+)</text>
        <dbReference type="Rhea" id="RHEA:48228"/>
        <dbReference type="Rhea" id="RHEA-COMP:14681"/>
        <dbReference type="Rhea" id="RHEA-COMP:14684"/>
        <dbReference type="ChEBI" id="CHEBI:15378"/>
        <dbReference type="ChEBI" id="CHEBI:136912"/>
        <dbReference type="ChEBI" id="CHEBI:140656"/>
        <dbReference type="ChEBI" id="CHEBI:140657"/>
        <dbReference type="ChEBI" id="CHEBI:140660"/>
        <dbReference type="EC" id="2.3.1.269"/>
    </reaction>
</comment>
<dbReference type="Gene3D" id="3.60.110.10">
    <property type="entry name" value="Carbon-nitrogen hydrolase"/>
    <property type="match status" value="1"/>
</dbReference>
<dbReference type="HAMAP" id="MF_01148">
    <property type="entry name" value="Lnt"/>
    <property type="match status" value="1"/>
</dbReference>
<evidence type="ECO:0000256" key="3">
    <source>
        <dbReference type="ARBA" id="ARBA00022475"/>
    </source>
</evidence>
<feature type="domain" description="CN hydrolase" evidence="10">
    <location>
        <begin position="293"/>
        <end position="547"/>
    </location>
</feature>
<keyword evidence="5 9" id="KW-0812">Transmembrane</keyword>
<comment type="pathway">
    <text evidence="9">Protein modification; lipoprotein biosynthesis (N-acyl transfer).</text>
</comment>
<dbReference type="GO" id="GO:0016410">
    <property type="term" value="F:N-acyltransferase activity"/>
    <property type="evidence" value="ECO:0007669"/>
    <property type="project" value="UniProtKB-UniRule"/>
</dbReference>
<dbReference type="CDD" id="cd07571">
    <property type="entry name" value="ALP_N-acyl_transferase"/>
    <property type="match status" value="1"/>
</dbReference>
<dbReference type="GO" id="GO:0042158">
    <property type="term" value="P:lipoprotein biosynthetic process"/>
    <property type="evidence" value="ECO:0007669"/>
    <property type="project" value="UniProtKB-UniRule"/>
</dbReference>
<dbReference type="AlphaFoldDB" id="A0A1Y6F1V4"/>
<dbReference type="EMBL" id="FXWL01000001">
    <property type="protein sequence ID" value="SMQ66433.1"/>
    <property type="molecule type" value="Genomic_DNA"/>
</dbReference>
<comment type="subcellular location">
    <subcellularLocation>
        <location evidence="1 9">Cell membrane</location>
        <topology evidence="1 9">Multi-pass membrane protein</topology>
    </subcellularLocation>
</comment>
<evidence type="ECO:0000256" key="6">
    <source>
        <dbReference type="ARBA" id="ARBA00022989"/>
    </source>
</evidence>
<evidence type="ECO:0000256" key="5">
    <source>
        <dbReference type="ARBA" id="ARBA00022692"/>
    </source>
</evidence>
<dbReference type="InterPro" id="IPR036526">
    <property type="entry name" value="C-N_Hydrolase_sf"/>
</dbReference>
<comment type="function">
    <text evidence="9">Catalyzes the phospholipid dependent N-acylation of the N-terminal cysteine of apolipoprotein, the last step in lipoprotein maturation.</text>
</comment>
<feature type="transmembrane region" description="Helical" evidence="9">
    <location>
        <begin position="92"/>
        <end position="119"/>
    </location>
</feature>
<proteinExistence type="inferred from homology"/>
<dbReference type="SUPFAM" id="SSF56317">
    <property type="entry name" value="Carbon-nitrogen hydrolase"/>
    <property type="match status" value="1"/>
</dbReference>
<organism evidence="11 12">
    <name type="scientific">Sphingopyxis terrae subsp. ummariensis</name>
    <dbReference type="NCBI Taxonomy" id="429001"/>
    <lineage>
        <taxon>Bacteria</taxon>
        <taxon>Pseudomonadati</taxon>
        <taxon>Pseudomonadota</taxon>
        <taxon>Alphaproteobacteria</taxon>
        <taxon>Sphingomonadales</taxon>
        <taxon>Sphingomonadaceae</taxon>
        <taxon>Sphingopyxis</taxon>
    </lineage>
</organism>
<keyword evidence="8 9" id="KW-0012">Acyltransferase</keyword>
<dbReference type="NCBIfam" id="TIGR00546">
    <property type="entry name" value="lnt"/>
    <property type="match status" value="1"/>
</dbReference>
<keyword evidence="11" id="KW-0449">Lipoprotein</keyword>
<feature type="transmembrane region" description="Helical" evidence="9">
    <location>
        <begin position="140"/>
        <end position="163"/>
    </location>
</feature>
<dbReference type="UniPathway" id="UPA00666"/>
<evidence type="ECO:0000256" key="9">
    <source>
        <dbReference type="HAMAP-Rule" id="MF_01148"/>
    </source>
</evidence>
<dbReference type="GeneID" id="303001569"/>
<evidence type="ECO:0000259" key="10">
    <source>
        <dbReference type="PROSITE" id="PS50263"/>
    </source>
</evidence>
<dbReference type="Proteomes" id="UP000194469">
    <property type="component" value="Unassembled WGS sequence"/>
</dbReference>
<keyword evidence="12" id="KW-1185">Reference proteome</keyword>
<evidence type="ECO:0000256" key="7">
    <source>
        <dbReference type="ARBA" id="ARBA00023136"/>
    </source>
</evidence>
<dbReference type="InterPro" id="IPR003010">
    <property type="entry name" value="C-N_Hydrolase"/>
</dbReference>
<protein>
    <recommendedName>
        <fullName evidence="9">Apolipoprotein N-acyltransferase</fullName>
        <shortName evidence="9">ALP N-acyltransferase</shortName>
        <ecNumber evidence="9">2.3.1.269</ecNumber>
    </recommendedName>
</protein>
<sequence>MTAISSRIIAFADRRPKLLALALGAVSATGFAPLNLWPLTLLALAGWMLLVARSSKGWRAFGTGWAFGVGHFMLGLNWIATAFTYQAAMPAWLGWIAVVLLALYLAVYPALAAWGAWLVSMRVAPAKAGAAGGLSSADGLSPIAAPAFAGATLSFILGFAALWTLTEWLRSWVFTGFSWNPLIAAWPDLARIVVPYVDLLTIIGSYGAGALLILAAGLLLPLIDDVLFSTADEREAKRQAKLDEDMRGAPLESPPHLRNFAVMGIYGVILFGLAHFSDLGSDAGATGTPITVVQPNIGQQDKWEGDKADANFAKLARLTAPKSDAPRLILWPEAAIPDYLETGYPAVYYDRSPAEARGRLTALMNPGDLMLLGALKLEFDRTGQAVGARNAVMAVHADGTLGPRYDKAHLVPYGEYLPMRPLLSAIGLSRLAPGDLDFWPGPGPHTLDLGAFGKAGLQICYEIIFSGQVVDRAHRPDFIFNPSNDAWFGAWGPPQHLAQARLRAIEEGLPVIRATPTGISAVIDADGRIVEALPMHAAGRIDAFIPKAHAPTLFARYGNMLPVGFALLLLALAIAFRRRGR</sequence>
<dbReference type="PANTHER" id="PTHR38686">
    <property type="entry name" value="APOLIPOPROTEIN N-ACYLTRANSFERASE"/>
    <property type="match status" value="1"/>
</dbReference>
<keyword evidence="3 9" id="KW-1003">Cell membrane</keyword>
<evidence type="ECO:0000256" key="8">
    <source>
        <dbReference type="ARBA" id="ARBA00023315"/>
    </source>
</evidence>